<comment type="similarity">
    <text evidence="3 10">Belongs to the glycosyl hydrolase 28 family.</text>
</comment>
<dbReference type="Gene3D" id="2.160.20.10">
    <property type="entry name" value="Single-stranded right-handed beta-helix, Pectin lyase-like"/>
    <property type="match status" value="1"/>
</dbReference>
<evidence type="ECO:0000313" key="14">
    <source>
        <dbReference type="Proteomes" id="UP001151752"/>
    </source>
</evidence>
<keyword evidence="5" id="KW-0964">Secreted</keyword>
<evidence type="ECO:0000256" key="3">
    <source>
        <dbReference type="ARBA" id="ARBA00008834"/>
    </source>
</evidence>
<evidence type="ECO:0000256" key="11">
    <source>
        <dbReference type="SAM" id="SignalP"/>
    </source>
</evidence>
<keyword evidence="13" id="KW-0418">Kinase</keyword>
<comment type="cofactor">
    <cofactor evidence="1">
        <name>Ni(2+)</name>
        <dbReference type="ChEBI" id="CHEBI:49786"/>
    </cofactor>
</comment>
<accession>A0A9Q0TSZ5</accession>
<dbReference type="InterPro" id="IPR012334">
    <property type="entry name" value="Pectin_lyas_fold"/>
</dbReference>
<evidence type="ECO:0000256" key="4">
    <source>
        <dbReference type="ARBA" id="ARBA00022512"/>
    </source>
</evidence>
<keyword evidence="6 10" id="KW-0378">Hydrolase</keyword>
<keyword evidence="11" id="KW-0732">Signal</keyword>
<reference evidence="13" key="1">
    <citation type="submission" date="2022-11" db="EMBL/GenBank/DDBJ databases">
        <authorList>
            <person name="Hyden B.L."/>
            <person name="Feng K."/>
            <person name="Yates T."/>
            <person name="Jawdy S."/>
            <person name="Smart L.B."/>
            <person name="Muchero W."/>
        </authorList>
    </citation>
    <scope>NUCLEOTIDE SEQUENCE</scope>
    <source>
        <tissue evidence="13">Shoot tip</tissue>
    </source>
</reference>
<evidence type="ECO:0000256" key="6">
    <source>
        <dbReference type="ARBA" id="ARBA00022801"/>
    </source>
</evidence>
<feature type="chain" id="PRO_5040229766" evidence="11">
    <location>
        <begin position="29"/>
        <end position="852"/>
    </location>
</feature>
<keyword evidence="8" id="KW-0961">Cell wall biogenesis/degradation</keyword>
<protein>
    <submittedName>
        <fullName evidence="13">PANTOTHENATE KINASE</fullName>
    </submittedName>
</protein>
<reference evidence="13" key="2">
    <citation type="journal article" date="2023" name="Int. J. Mol. Sci.">
        <title>De Novo Assembly and Annotation of 11 Diverse Shrub Willow (Salix) Genomes Reveals Novel Gene Organization in Sex-Linked Regions.</title>
        <authorList>
            <person name="Hyden B."/>
            <person name="Feng K."/>
            <person name="Yates T.B."/>
            <person name="Jawdy S."/>
            <person name="Cereghino C."/>
            <person name="Smart L.B."/>
            <person name="Muchero W."/>
        </authorList>
    </citation>
    <scope>NUCLEOTIDE SEQUENCE</scope>
    <source>
        <tissue evidence="13">Shoot tip</tissue>
    </source>
</reference>
<dbReference type="GO" id="GO:0005975">
    <property type="term" value="P:carbohydrate metabolic process"/>
    <property type="evidence" value="ECO:0007669"/>
    <property type="project" value="InterPro"/>
</dbReference>
<dbReference type="EMBL" id="JAPFFM010000014">
    <property type="protein sequence ID" value="KAJ6717292.1"/>
    <property type="molecule type" value="Genomic_DNA"/>
</dbReference>
<name>A0A9Q0TSZ5_9ROSI</name>
<keyword evidence="7 10" id="KW-0326">Glycosidase</keyword>
<dbReference type="InterPro" id="IPR002791">
    <property type="entry name" value="ARMT1-like_metal-bd"/>
</dbReference>
<dbReference type="FunFam" id="1.20.1700.10:FF:000003">
    <property type="entry name" value="Pantothenate kinase 4"/>
    <property type="match status" value="1"/>
</dbReference>
<feature type="signal peptide" evidence="11">
    <location>
        <begin position="1"/>
        <end position="28"/>
    </location>
</feature>
<dbReference type="Gene3D" id="3.40.50.10880">
    <property type="entry name" value="Uncharacterised protein PF01937, DUF89, domain 3"/>
    <property type="match status" value="1"/>
</dbReference>
<organism evidence="13 14">
    <name type="scientific">Salix koriyanagi</name>
    <dbReference type="NCBI Taxonomy" id="2511006"/>
    <lineage>
        <taxon>Eukaryota</taxon>
        <taxon>Viridiplantae</taxon>
        <taxon>Streptophyta</taxon>
        <taxon>Embryophyta</taxon>
        <taxon>Tracheophyta</taxon>
        <taxon>Spermatophyta</taxon>
        <taxon>Magnoliopsida</taxon>
        <taxon>eudicotyledons</taxon>
        <taxon>Gunneridae</taxon>
        <taxon>Pentapetalae</taxon>
        <taxon>rosids</taxon>
        <taxon>fabids</taxon>
        <taxon>Malpighiales</taxon>
        <taxon>Salicaceae</taxon>
        <taxon>Saliceae</taxon>
        <taxon>Salix</taxon>
    </lineage>
</organism>
<feature type="active site" evidence="9">
    <location>
        <position position="264"/>
    </location>
</feature>
<feature type="domain" description="Damage-control phosphatase ARMT1-like metal-binding" evidence="12">
    <location>
        <begin position="537"/>
        <end position="844"/>
    </location>
</feature>
<dbReference type="InterPro" id="IPR035073">
    <property type="entry name" value="At2g17340_3_helix_bundle"/>
</dbReference>
<dbReference type="InterPro" id="IPR011050">
    <property type="entry name" value="Pectin_lyase_fold/virulence"/>
</dbReference>
<dbReference type="GO" id="GO:0071555">
    <property type="term" value="P:cell wall organization"/>
    <property type="evidence" value="ECO:0007669"/>
    <property type="project" value="UniProtKB-KW"/>
</dbReference>
<comment type="subcellular location">
    <subcellularLocation>
        <location evidence="2">Secreted</location>
        <location evidence="2">Cell wall</location>
    </subcellularLocation>
</comment>
<dbReference type="InterPro" id="IPR000743">
    <property type="entry name" value="Glyco_hydro_28"/>
</dbReference>
<dbReference type="PROSITE" id="PS00502">
    <property type="entry name" value="POLYGALACTURONASE"/>
    <property type="match status" value="1"/>
</dbReference>
<dbReference type="InterPro" id="IPR036075">
    <property type="entry name" value="ARMT-1-like_metal-bd_sf"/>
</dbReference>
<keyword evidence="14" id="KW-1185">Reference proteome</keyword>
<sequence length="852" mass="94054">MTSLGMGTWLLLLSLFCFNAVFFTGADGQGFEVEARRPILHPSSLLFDVKRFGARADGRTDDSKAFIAAWKEACRATGKVKLLVPKGVYLIGPVKFAGPCKNVSSLTVYMKGYLKATAKLSRYGSGTGWVEFGWLERLTLTGGGTFDGQGAKAWPYNNCTTDSKCKLLPTNVKFVAMNQTVVQGITSLNSKFFHIALVECKNFKGTEIKISAPADSPNTDGIHVERSSNVCISRSLIGTGDDCISIGQGNSQVTITRIRCGPGHGISVGSLGRYENEGDVSGLVVRDCAISGTMNGIRIKTWANSPGSSAATNMTFENIVMKNVTNPIIIDQSYCPFSSCISTEPSKVKLSDIYFKQIRGTSSSAVAVALECSEGIPCQNIFLENVHLELSTGEKQATSSCKNVRARGLVIAWKQRQVIPSSILKKHNQKKITHNKKVSEKKSIFEPYQLYRENVLQIRVAKGVDFYQVQKRVSFFIRLSSAQKSMESESEMVAFPLLLTPIESNYRACTIPYRFPSDNPKKPTPTELQWIDLFLNSIPSFKKRAESDTTVPDAPVRAEKFAQRYGDVLEDFKKDPESHGGPPDCILLCRLREIILRELGFIDIFKRVKDEENAKAISLFKDVVQLNDAIEDDSKRLENLVRGIFAGNIFDLGSAELAEVFSKDGMSFLASCQNLVPRPWVIDDLDAFKVKWSKKSWKKVVIFVDNSGADIILGILPFARELLRHGTQVVLAANDMPSINDVTYTELIEIIAKLKDENGQLMGVDTSNLLIANSGNDLPVIDLTRVSQMLAYLASDADLVVLEGMGRGIETNLYAQFKCDSLKIGMVKHPEVAQFLGGRLYDCVFKYNEVVS</sequence>
<dbReference type="GO" id="GO:0016301">
    <property type="term" value="F:kinase activity"/>
    <property type="evidence" value="ECO:0007669"/>
    <property type="project" value="UniProtKB-KW"/>
</dbReference>
<evidence type="ECO:0000256" key="10">
    <source>
        <dbReference type="RuleBase" id="RU361169"/>
    </source>
</evidence>
<evidence type="ECO:0000256" key="9">
    <source>
        <dbReference type="PROSITE-ProRule" id="PRU10052"/>
    </source>
</evidence>
<gene>
    <name evidence="13" type="ORF">OIU74_009750</name>
</gene>
<dbReference type="SUPFAM" id="SSF111321">
    <property type="entry name" value="AF1104-like"/>
    <property type="match status" value="1"/>
</dbReference>
<dbReference type="SUPFAM" id="SSF51126">
    <property type="entry name" value="Pectin lyase-like"/>
    <property type="match status" value="1"/>
</dbReference>
<dbReference type="PANTHER" id="PTHR31375">
    <property type="match status" value="1"/>
</dbReference>
<dbReference type="SMART" id="SM00710">
    <property type="entry name" value="PbH1"/>
    <property type="match status" value="4"/>
</dbReference>
<comment type="caution">
    <text evidence="13">The sequence shown here is derived from an EMBL/GenBank/DDBJ whole genome shotgun (WGS) entry which is preliminary data.</text>
</comment>
<proteinExistence type="inferred from homology"/>
<evidence type="ECO:0000256" key="8">
    <source>
        <dbReference type="ARBA" id="ARBA00023316"/>
    </source>
</evidence>
<evidence type="ECO:0000256" key="1">
    <source>
        <dbReference type="ARBA" id="ARBA00001967"/>
    </source>
</evidence>
<dbReference type="Gene3D" id="1.20.1700.10">
    <property type="entry name" value="AF1104-like"/>
    <property type="match status" value="1"/>
</dbReference>
<keyword evidence="4" id="KW-0134">Cell wall</keyword>
<dbReference type="FunFam" id="3.40.50.10880:FF:000004">
    <property type="entry name" value="Pantothenate kinase"/>
    <property type="match status" value="1"/>
</dbReference>
<evidence type="ECO:0000313" key="13">
    <source>
        <dbReference type="EMBL" id="KAJ6717292.1"/>
    </source>
</evidence>
<evidence type="ECO:0000256" key="7">
    <source>
        <dbReference type="ARBA" id="ARBA00023295"/>
    </source>
</evidence>
<dbReference type="Proteomes" id="UP001151752">
    <property type="component" value="Chromosome 9"/>
</dbReference>
<dbReference type="FunFam" id="2.160.20.10:FF:000004">
    <property type="entry name" value="Pectin lyase-like superfamily protein"/>
    <property type="match status" value="1"/>
</dbReference>
<dbReference type="Pfam" id="PF00295">
    <property type="entry name" value="Glyco_hydro_28"/>
    <property type="match status" value="1"/>
</dbReference>
<dbReference type="AlphaFoldDB" id="A0A9Q0TSZ5"/>
<keyword evidence="13" id="KW-0808">Transferase</keyword>
<dbReference type="InterPro" id="IPR006626">
    <property type="entry name" value="PbH1"/>
</dbReference>
<evidence type="ECO:0000256" key="2">
    <source>
        <dbReference type="ARBA" id="ARBA00004191"/>
    </source>
</evidence>
<dbReference type="Pfam" id="PF01937">
    <property type="entry name" value="ARMT1-like_dom"/>
    <property type="match status" value="1"/>
</dbReference>
<evidence type="ECO:0000259" key="12">
    <source>
        <dbReference type="Pfam" id="PF01937"/>
    </source>
</evidence>
<evidence type="ECO:0000256" key="5">
    <source>
        <dbReference type="ARBA" id="ARBA00022525"/>
    </source>
</evidence>
<dbReference type="GO" id="GO:0004650">
    <property type="term" value="F:polygalacturonase activity"/>
    <property type="evidence" value="ECO:0007669"/>
    <property type="project" value="InterPro"/>
</dbReference>